<evidence type="ECO:0000256" key="7">
    <source>
        <dbReference type="ARBA" id="ARBA00023002"/>
    </source>
</evidence>
<comment type="caution">
    <text evidence="11">The sequence shown here is derived from an EMBL/GenBank/DDBJ whole genome shotgun (WGS) entry which is preliminary data.</text>
</comment>
<keyword evidence="4" id="KW-0812">Transmembrane</keyword>
<dbReference type="PRINTS" id="PR00385">
    <property type="entry name" value="P450"/>
</dbReference>
<evidence type="ECO:0000256" key="1">
    <source>
        <dbReference type="ARBA" id="ARBA00004167"/>
    </source>
</evidence>
<comment type="similarity">
    <text evidence="2">Belongs to the cytochrome P450 family.</text>
</comment>
<dbReference type="Proteomes" id="UP001324115">
    <property type="component" value="Unassembled WGS sequence"/>
</dbReference>
<evidence type="ECO:0000256" key="4">
    <source>
        <dbReference type="ARBA" id="ARBA00022692"/>
    </source>
</evidence>
<dbReference type="PANTHER" id="PTHR24282:SF211">
    <property type="entry name" value="CYTOCHROME P450-RELATED"/>
    <property type="match status" value="1"/>
</dbReference>
<organism evidence="11 12">
    <name type="scientific">Quercus rubra</name>
    <name type="common">Northern red oak</name>
    <name type="synonym">Quercus borealis</name>
    <dbReference type="NCBI Taxonomy" id="3512"/>
    <lineage>
        <taxon>Eukaryota</taxon>
        <taxon>Viridiplantae</taxon>
        <taxon>Streptophyta</taxon>
        <taxon>Embryophyta</taxon>
        <taxon>Tracheophyta</taxon>
        <taxon>Spermatophyta</taxon>
        <taxon>Magnoliopsida</taxon>
        <taxon>eudicotyledons</taxon>
        <taxon>Gunneridae</taxon>
        <taxon>Pentapetalae</taxon>
        <taxon>rosids</taxon>
        <taxon>fabids</taxon>
        <taxon>Fagales</taxon>
        <taxon>Fagaceae</taxon>
        <taxon>Quercus</taxon>
    </lineage>
</organism>
<dbReference type="InterPro" id="IPR036396">
    <property type="entry name" value="Cyt_P450_sf"/>
</dbReference>
<dbReference type="Pfam" id="PF00067">
    <property type="entry name" value="p450"/>
    <property type="match status" value="2"/>
</dbReference>
<keyword evidence="7" id="KW-0560">Oxidoreductase</keyword>
<dbReference type="SUPFAM" id="SSF48264">
    <property type="entry name" value="Cytochrome P450"/>
    <property type="match status" value="1"/>
</dbReference>
<keyword evidence="6" id="KW-1133">Transmembrane helix</keyword>
<evidence type="ECO:0000256" key="10">
    <source>
        <dbReference type="ARBA" id="ARBA00023136"/>
    </source>
</evidence>
<dbReference type="AlphaFoldDB" id="A0AAN7FT06"/>
<dbReference type="GO" id="GO:0005506">
    <property type="term" value="F:iron ion binding"/>
    <property type="evidence" value="ECO:0007669"/>
    <property type="project" value="InterPro"/>
</dbReference>
<dbReference type="PANTHER" id="PTHR24282">
    <property type="entry name" value="CYTOCHROME P450 FAMILY MEMBER"/>
    <property type="match status" value="1"/>
</dbReference>
<evidence type="ECO:0000256" key="5">
    <source>
        <dbReference type="ARBA" id="ARBA00022723"/>
    </source>
</evidence>
<dbReference type="GO" id="GO:0016020">
    <property type="term" value="C:membrane"/>
    <property type="evidence" value="ECO:0007669"/>
    <property type="project" value="UniProtKB-SubCell"/>
</dbReference>
<dbReference type="Gene3D" id="1.10.630.10">
    <property type="entry name" value="Cytochrome P450"/>
    <property type="match status" value="1"/>
</dbReference>
<dbReference type="InterPro" id="IPR050665">
    <property type="entry name" value="Cytochrome_P450_Monooxygen"/>
</dbReference>
<evidence type="ECO:0000313" key="12">
    <source>
        <dbReference type="Proteomes" id="UP001324115"/>
    </source>
</evidence>
<protein>
    <recommendedName>
        <fullName evidence="13">Cytochrome P450</fullName>
    </recommendedName>
</protein>
<keyword evidence="12" id="KW-1185">Reference proteome</keyword>
<dbReference type="GO" id="GO:0020037">
    <property type="term" value="F:heme binding"/>
    <property type="evidence" value="ECO:0007669"/>
    <property type="project" value="InterPro"/>
</dbReference>
<dbReference type="InterPro" id="IPR001128">
    <property type="entry name" value="Cyt_P450"/>
</dbReference>
<gene>
    <name evidence="11" type="ORF">RGQ29_009653</name>
</gene>
<keyword evidence="9" id="KW-0503">Monooxygenase</keyword>
<keyword evidence="10" id="KW-0472">Membrane</keyword>
<evidence type="ECO:0000256" key="3">
    <source>
        <dbReference type="ARBA" id="ARBA00022617"/>
    </source>
</evidence>
<evidence type="ECO:0008006" key="13">
    <source>
        <dbReference type="Google" id="ProtNLM"/>
    </source>
</evidence>
<dbReference type="EMBL" id="JAXUIC010000002">
    <property type="protein sequence ID" value="KAK4599703.1"/>
    <property type="molecule type" value="Genomic_DNA"/>
</dbReference>
<evidence type="ECO:0000256" key="2">
    <source>
        <dbReference type="ARBA" id="ARBA00010617"/>
    </source>
</evidence>
<evidence type="ECO:0000256" key="6">
    <source>
        <dbReference type="ARBA" id="ARBA00022989"/>
    </source>
</evidence>
<accession>A0AAN7FT06</accession>
<proteinExistence type="inferred from homology"/>
<keyword evidence="3" id="KW-0349">Heme</keyword>
<dbReference type="InterPro" id="IPR002401">
    <property type="entry name" value="Cyt_P450_E_grp-I"/>
</dbReference>
<comment type="subcellular location">
    <subcellularLocation>
        <location evidence="1">Membrane</location>
        <topology evidence="1">Single-pass membrane protein</topology>
    </subcellularLocation>
</comment>
<keyword evidence="8" id="KW-0408">Iron</keyword>
<dbReference type="GO" id="GO:0016705">
    <property type="term" value="F:oxidoreductase activity, acting on paired donors, with incorporation or reduction of molecular oxygen"/>
    <property type="evidence" value="ECO:0007669"/>
    <property type="project" value="InterPro"/>
</dbReference>
<dbReference type="GO" id="GO:0004497">
    <property type="term" value="F:monooxygenase activity"/>
    <property type="evidence" value="ECO:0007669"/>
    <property type="project" value="UniProtKB-KW"/>
</dbReference>
<keyword evidence="5" id="KW-0479">Metal-binding</keyword>
<name>A0AAN7FT06_QUERU</name>
<dbReference type="PRINTS" id="PR00463">
    <property type="entry name" value="EP450I"/>
</dbReference>
<evidence type="ECO:0000256" key="8">
    <source>
        <dbReference type="ARBA" id="ARBA00023004"/>
    </source>
</evidence>
<reference evidence="11 12" key="1">
    <citation type="journal article" date="2023" name="G3 (Bethesda)">
        <title>A haplotype-resolved chromosome-scale genome for Quercus rubra L. provides insights into the genetics of adaptive traits for red oak species.</title>
        <authorList>
            <person name="Kapoor B."/>
            <person name="Jenkins J."/>
            <person name="Schmutz J."/>
            <person name="Zhebentyayeva T."/>
            <person name="Kuelheim C."/>
            <person name="Coggeshall M."/>
            <person name="Heim C."/>
            <person name="Lasky J.R."/>
            <person name="Leites L."/>
            <person name="Islam-Faridi N."/>
            <person name="Romero-Severson J."/>
            <person name="DeLeo V.L."/>
            <person name="Lucas S.M."/>
            <person name="Lazic D."/>
            <person name="Gailing O."/>
            <person name="Carlson J."/>
            <person name="Staton M."/>
        </authorList>
    </citation>
    <scope>NUCLEOTIDE SEQUENCE [LARGE SCALE GENOMIC DNA]</scope>
    <source>
        <strain evidence="11">Pseudo-F2</strain>
    </source>
</reference>
<evidence type="ECO:0000313" key="11">
    <source>
        <dbReference type="EMBL" id="KAK4599703.1"/>
    </source>
</evidence>
<sequence>MHLLFLLVVIFVLVILLKIVYSFIWVPYRIEKHFKRQGIRGPVYRLISGNTAEIQPIFAEALSKPVPLGHDIINRVAPFYYKWSVMYDIVKEILTKSDGSFEKISLNPLARPLFGQGLAGLSGQKWVIHRRIANQAFNMERVKGSSAKMINKWDEIGGDRDEFEMDVHKEVHELSADVISRTVFGSSFEEGRRIFNLQERQIVLFSKAIASVYIPGFRFLPTKMNKERWRSDKETRDSIRMLIETNKKAKEDSGNLLGLFWSSYKNQDGDEERLGIEEIIDECKTFYFAGKETTANILTGAIVLLALHLEWQSKAREEVVHTFGEHGILVAEKLNDLKIIYMIINETLRLYPSAVTAIRQTFHHDTEIWGEDASKFNPLRFMEPRKHLASFCPFGLGHRIYIGQNLAMIEAKIVSPTYVHASLLLVSLQPQYGAQIPLRRIISR</sequence>
<evidence type="ECO:0000256" key="9">
    <source>
        <dbReference type="ARBA" id="ARBA00023033"/>
    </source>
</evidence>